<keyword evidence="3" id="KW-0472">Membrane</keyword>
<gene>
    <name evidence="4" type="primary">icmG</name>
    <name evidence="4" type="ORF">ACFORL_05340</name>
</gene>
<feature type="region of interest" description="Disordered" evidence="2">
    <location>
        <begin position="100"/>
        <end position="120"/>
    </location>
</feature>
<accession>A0ABV8CEX3</accession>
<dbReference type="Proteomes" id="UP001595758">
    <property type="component" value="Unassembled WGS sequence"/>
</dbReference>
<feature type="transmembrane region" description="Helical" evidence="3">
    <location>
        <begin position="50"/>
        <end position="73"/>
    </location>
</feature>
<evidence type="ECO:0000313" key="5">
    <source>
        <dbReference type="Proteomes" id="UP001595758"/>
    </source>
</evidence>
<sequence>MADNDQNNEEYEFADLDMISTDSMNDEENYSKAPAAKHAAMENTNVKRNALIAVGIFILAMLIYKFASVFFAARHQTAETTVPPPPVATKPIMQQAPVPVVTPPQPAATAPEPAAPSQQEQKLAAMELSQENVRSELTSVNGQINGINSNLSDLTSKINQLNQVIESLSAKLDQQSNQIAALTKPKVRPKTHYVKRPVAAARAVYYIQAIIPGRAWLIASNGSTITVREGSSIAGYGIVKLIDPNQGRVLTSSGQVIRFSQQDS</sequence>
<dbReference type="EMBL" id="JBHSAB010000006">
    <property type="protein sequence ID" value="MFC3908497.1"/>
    <property type="molecule type" value="Genomic_DNA"/>
</dbReference>
<keyword evidence="5" id="KW-1185">Reference proteome</keyword>
<reference evidence="5" key="1">
    <citation type="journal article" date="2019" name="Int. J. Syst. Evol. Microbiol.">
        <title>The Global Catalogue of Microorganisms (GCM) 10K type strain sequencing project: providing services to taxonomists for standard genome sequencing and annotation.</title>
        <authorList>
            <consortium name="The Broad Institute Genomics Platform"/>
            <consortium name="The Broad Institute Genome Sequencing Center for Infectious Disease"/>
            <person name="Wu L."/>
            <person name="Ma J."/>
        </authorList>
    </citation>
    <scope>NUCLEOTIDE SEQUENCE [LARGE SCALE GENOMIC DNA]</scope>
    <source>
        <strain evidence="5">CCUG 59858</strain>
    </source>
</reference>
<dbReference type="NCBIfam" id="NF038218">
    <property type="entry name" value="IcmG_DotF_IVB"/>
    <property type="match status" value="1"/>
</dbReference>
<evidence type="ECO:0000256" key="3">
    <source>
        <dbReference type="SAM" id="Phobius"/>
    </source>
</evidence>
<organism evidence="4 5">
    <name type="scientific">Legionella dresdenensis</name>
    <dbReference type="NCBI Taxonomy" id="450200"/>
    <lineage>
        <taxon>Bacteria</taxon>
        <taxon>Pseudomonadati</taxon>
        <taxon>Pseudomonadota</taxon>
        <taxon>Gammaproteobacteria</taxon>
        <taxon>Legionellales</taxon>
        <taxon>Legionellaceae</taxon>
        <taxon>Legionella</taxon>
    </lineage>
</organism>
<evidence type="ECO:0000256" key="1">
    <source>
        <dbReference type="SAM" id="Coils"/>
    </source>
</evidence>
<dbReference type="Gene3D" id="1.20.5.340">
    <property type="match status" value="1"/>
</dbReference>
<keyword evidence="3" id="KW-1133">Transmembrane helix</keyword>
<name>A0ABV8CEX3_9GAMM</name>
<feature type="coiled-coil region" evidence="1">
    <location>
        <begin position="144"/>
        <end position="178"/>
    </location>
</feature>
<dbReference type="RefSeq" id="WP_382341842.1">
    <property type="nucleotide sequence ID" value="NZ_JBHSAB010000006.1"/>
</dbReference>
<keyword evidence="1" id="KW-0175">Coiled coil</keyword>
<comment type="caution">
    <text evidence="4">The sequence shown here is derived from an EMBL/GenBank/DDBJ whole genome shotgun (WGS) entry which is preliminary data.</text>
</comment>
<feature type="compositionally biased region" description="Low complexity" evidence="2">
    <location>
        <begin position="107"/>
        <end position="120"/>
    </location>
</feature>
<evidence type="ECO:0000313" key="4">
    <source>
        <dbReference type="EMBL" id="MFC3908497.1"/>
    </source>
</evidence>
<keyword evidence="3" id="KW-0812">Transmembrane</keyword>
<protein>
    <submittedName>
        <fullName evidence="4">Type IVB secretion system protein IcmG/DotF</fullName>
    </submittedName>
</protein>
<evidence type="ECO:0000256" key="2">
    <source>
        <dbReference type="SAM" id="MobiDB-lite"/>
    </source>
</evidence>
<proteinExistence type="predicted"/>